<dbReference type="InterPro" id="IPR007344">
    <property type="entry name" value="GrpB/CoaE"/>
</dbReference>
<dbReference type="Pfam" id="PF04229">
    <property type="entry name" value="GrpB"/>
    <property type="match status" value="1"/>
</dbReference>
<accession>A0ABP8YD60</accession>
<evidence type="ECO:0000313" key="2">
    <source>
        <dbReference type="Proteomes" id="UP001500843"/>
    </source>
</evidence>
<proteinExistence type="predicted"/>
<organism evidence="1 2">
    <name type="scientific">Promicromonospora umidemergens</name>
    <dbReference type="NCBI Taxonomy" id="629679"/>
    <lineage>
        <taxon>Bacteria</taxon>
        <taxon>Bacillati</taxon>
        <taxon>Actinomycetota</taxon>
        <taxon>Actinomycetes</taxon>
        <taxon>Micrococcales</taxon>
        <taxon>Promicromonosporaceae</taxon>
        <taxon>Promicromonospora</taxon>
    </lineage>
</organism>
<comment type="caution">
    <text evidence="1">The sequence shown here is derived from an EMBL/GenBank/DDBJ whole genome shotgun (WGS) entry which is preliminary data.</text>
</comment>
<dbReference type="EMBL" id="BAABHM010000038">
    <property type="protein sequence ID" value="GAA4725617.1"/>
    <property type="molecule type" value="Genomic_DNA"/>
</dbReference>
<dbReference type="RefSeq" id="WP_372496068.1">
    <property type="nucleotide sequence ID" value="NZ_BAABHM010000038.1"/>
</dbReference>
<sequence>MPRRPDVTTVEIIGGPEKLEVGLQSYDARWAEDYLYHRRRILAALAAVDVDVEHIGSTSVPGLAAKPIVDIVVAVPDITAEEEYLDELLAAGYELRVREPGHRLVRTPTRDVHVHAYERGDAAVHEYLLLRDHLRTDADDRALYEGVKRALISQRWDDMNAYADAKSEVILAIKARAKARR</sequence>
<name>A0ABP8YD60_9MICO</name>
<dbReference type="Proteomes" id="UP001500843">
    <property type="component" value="Unassembled WGS sequence"/>
</dbReference>
<reference evidence="2" key="1">
    <citation type="journal article" date="2019" name="Int. J. Syst. Evol. Microbiol.">
        <title>The Global Catalogue of Microorganisms (GCM) 10K type strain sequencing project: providing services to taxonomists for standard genome sequencing and annotation.</title>
        <authorList>
            <consortium name="The Broad Institute Genomics Platform"/>
            <consortium name="The Broad Institute Genome Sequencing Center for Infectious Disease"/>
            <person name="Wu L."/>
            <person name="Ma J."/>
        </authorList>
    </citation>
    <scope>NUCLEOTIDE SEQUENCE [LARGE SCALE GENOMIC DNA]</scope>
    <source>
        <strain evidence="2">JCM 17975</strain>
    </source>
</reference>
<dbReference type="SUPFAM" id="SSF81301">
    <property type="entry name" value="Nucleotidyltransferase"/>
    <property type="match status" value="1"/>
</dbReference>
<protein>
    <submittedName>
        <fullName evidence="1">GrpB family protein</fullName>
    </submittedName>
</protein>
<dbReference type="InterPro" id="IPR043519">
    <property type="entry name" value="NT_sf"/>
</dbReference>
<dbReference type="PANTHER" id="PTHR34822">
    <property type="entry name" value="GRPB DOMAIN PROTEIN (AFU_ORTHOLOGUE AFUA_1G01530)"/>
    <property type="match status" value="1"/>
</dbReference>
<gene>
    <name evidence="1" type="ORF">GCM10023198_58370</name>
</gene>
<evidence type="ECO:0000313" key="1">
    <source>
        <dbReference type="EMBL" id="GAA4725617.1"/>
    </source>
</evidence>
<dbReference type="PANTHER" id="PTHR34822:SF1">
    <property type="entry name" value="GRPB FAMILY PROTEIN"/>
    <property type="match status" value="1"/>
</dbReference>
<dbReference type="Gene3D" id="3.30.460.10">
    <property type="entry name" value="Beta Polymerase, domain 2"/>
    <property type="match status" value="1"/>
</dbReference>
<keyword evidence="2" id="KW-1185">Reference proteome</keyword>